<organism evidence="2 3">
    <name type="scientific">Panagrellus redivivus</name>
    <name type="common">Microworm</name>
    <dbReference type="NCBI Taxonomy" id="6233"/>
    <lineage>
        <taxon>Eukaryota</taxon>
        <taxon>Metazoa</taxon>
        <taxon>Ecdysozoa</taxon>
        <taxon>Nematoda</taxon>
        <taxon>Chromadorea</taxon>
        <taxon>Rhabditida</taxon>
        <taxon>Tylenchina</taxon>
        <taxon>Panagrolaimomorpha</taxon>
        <taxon>Panagrolaimoidea</taxon>
        <taxon>Panagrolaimidae</taxon>
        <taxon>Panagrellus</taxon>
    </lineage>
</organism>
<reference evidence="3" key="2">
    <citation type="submission" date="2020-10" db="UniProtKB">
        <authorList>
            <consortium name="WormBaseParasite"/>
        </authorList>
    </citation>
    <scope>IDENTIFICATION</scope>
</reference>
<name>A0A7E4VIV8_PANRE</name>
<dbReference type="Proteomes" id="UP000492821">
    <property type="component" value="Unassembled WGS sequence"/>
</dbReference>
<keyword evidence="2" id="KW-1185">Reference proteome</keyword>
<proteinExistence type="predicted"/>
<evidence type="ECO:0000256" key="1">
    <source>
        <dbReference type="SAM" id="MobiDB-lite"/>
    </source>
</evidence>
<evidence type="ECO:0000313" key="3">
    <source>
        <dbReference type="WBParaSite" id="Pan_g21705.t1"/>
    </source>
</evidence>
<sequence length="288" mass="32811">MVDRPCSIKHTSNHRNQPLNPQDIQSSLIQIYRGPRLTCCAAASLSKDLFWAKGKEIFYSDRNRSKQVFDVSGAADLYVSPDAKVVAIKLGSSVAIYDRQRQAHVISTPIASKSTDRTHSIGYDSVLWRSNTRRPSHPTGPSVKLSEKVKQAMYYSNSLICLVERGVQRLSLRGRKWHEWQSRSFGKTDQLVIIRQRVLTTTPTSVVILTDKLELLFIIVMKNAIIHRSMNDLLIWRNEESDTVRNEQFESVSVISESRQLGIGTLPTCDHVICKLTYDDVLQFLYDE</sequence>
<accession>A0A7E4VIV8</accession>
<dbReference type="WBParaSite" id="Pan_g21705.t1">
    <property type="protein sequence ID" value="Pan_g21705.t1"/>
    <property type="gene ID" value="Pan_g21705"/>
</dbReference>
<dbReference type="AlphaFoldDB" id="A0A7E4VIV8"/>
<protein>
    <submittedName>
        <fullName evidence="3">WD_REPEATS_REGION domain-containing protein</fullName>
    </submittedName>
</protein>
<feature type="region of interest" description="Disordered" evidence="1">
    <location>
        <begin position="1"/>
        <end position="21"/>
    </location>
</feature>
<evidence type="ECO:0000313" key="2">
    <source>
        <dbReference type="Proteomes" id="UP000492821"/>
    </source>
</evidence>
<reference evidence="2" key="1">
    <citation type="journal article" date="2013" name="Genetics">
        <title>The draft genome and transcriptome of Panagrellus redivivus are shaped by the harsh demands of a free-living lifestyle.</title>
        <authorList>
            <person name="Srinivasan J."/>
            <person name="Dillman A.R."/>
            <person name="Macchietto M.G."/>
            <person name="Heikkinen L."/>
            <person name="Lakso M."/>
            <person name="Fracchia K.M."/>
            <person name="Antoshechkin I."/>
            <person name="Mortazavi A."/>
            <person name="Wong G."/>
            <person name="Sternberg P.W."/>
        </authorList>
    </citation>
    <scope>NUCLEOTIDE SEQUENCE [LARGE SCALE GENOMIC DNA]</scope>
    <source>
        <strain evidence="2">MT8872</strain>
    </source>
</reference>